<accession>A0A942T328</accession>
<reference evidence="5" key="1">
    <citation type="submission" date="2021-05" db="EMBL/GenBank/DDBJ databases">
        <title>Novel Bacillus species.</title>
        <authorList>
            <person name="Liu G."/>
        </authorList>
    </citation>
    <scope>NUCLEOTIDE SEQUENCE</scope>
    <source>
        <strain evidence="5 7">FJAT-50051</strain>
    </source>
</reference>
<name>A0A942T328_9BACI</name>
<evidence type="ECO:0000313" key="5">
    <source>
        <dbReference type="EMBL" id="MBS4184256.1"/>
    </source>
</evidence>
<dbReference type="RefSeq" id="WP_213144156.1">
    <property type="nucleotide sequence ID" value="NZ_JAGYPE020000070.1"/>
</dbReference>
<gene>
    <name evidence="6" type="ORF">KHB02_025410</name>
    <name evidence="5" type="ORF">KHB02_22940</name>
</gene>
<keyword evidence="7" id="KW-1185">Reference proteome</keyword>
<dbReference type="PROSITE" id="PS51186">
    <property type="entry name" value="GNAT"/>
    <property type="match status" value="1"/>
</dbReference>
<dbReference type="GO" id="GO:0005737">
    <property type="term" value="C:cytoplasm"/>
    <property type="evidence" value="ECO:0007669"/>
    <property type="project" value="TreeGrafter"/>
</dbReference>
<comment type="similarity">
    <text evidence="3">Belongs to the acetyltransferase family. RimJ subfamily.</text>
</comment>
<evidence type="ECO:0000256" key="1">
    <source>
        <dbReference type="ARBA" id="ARBA00022679"/>
    </source>
</evidence>
<dbReference type="InterPro" id="IPR000182">
    <property type="entry name" value="GNAT_dom"/>
</dbReference>
<feature type="domain" description="N-acetyltransferase" evidence="4">
    <location>
        <begin position="8"/>
        <end position="178"/>
    </location>
</feature>
<dbReference type="Pfam" id="PF13302">
    <property type="entry name" value="Acetyltransf_3"/>
    <property type="match status" value="1"/>
</dbReference>
<organism evidence="5">
    <name type="scientific">Neobacillus citreus</name>
    <dbReference type="NCBI Taxonomy" id="2833578"/>
    <lineage>
        <taxon>Bacteria</taxon>
        <taxon>Bacillati</taxon>
        <taxon>Bacillota</taxon>
        <taxon>Bacilli</taxon>
        <taxon>Bacillales</taxon>
        <taxon>Bacillaceae</taxon>
        <taxon>Neobacillus</taxon>
    </lineage>
</organism>
<keyword evidence="2" id="KW-0012">Acyltransferase</keyword>
<dbReference type="InterPro" id="IPR051531">
    <property type="entry name" value="N-acetyltransferase"/>
</dbReference>
<evidence type="ECO:0000259" key="4">
    <source>
        <dbReference type="PROSITE" id="PS51186"/>
    </source>
</evidence>
<evidence type="ECO:0000313" key="7">
    <source>
        <dbReference type="Proteomes" id="UP000677265"/>
    </source>
</evidence>
<comment type="caution">
    <text evidence="5">The sequence shown here is derived from an EMBL/GenBank/DDBJ whole genome shotgun (WGS) entry which is preliminary data.</text>
</comment>
<evidence type="ECO:0000256" key="3">
    <source>
        <dbReference type="ARBA" id="ARBA00038502"/>
    </source>
</evidence>
<dbReference type="Proteomes" id="UP000677265">
    <property type="component" value="Unassembled WGS sequence"/>
</dbReference>
<evidence type="ECO:0000313" key="6">
    <source>
        <dbReference type="EMBL" id="MCH6268871.1"/>
    </source>
</evidence>
<dbReference type="AlphaFoldDB" id="A0A942T328"/>
<dbReference type="SUPFAM" id="SSF55729">
    <property type="entry name" value="Acyl-CoA N-acyltransferases (Nat)"/>
    <property type="match status" value="1"/>
</dbReference>
<proteinExistence type="inferred from homology"/>
<dbReference type="Gene3D" id="3.40.630.30">
    <property type="match status" value="1"/>
</dbReference>
<dbReference type="EMBL" id="JAGYPE020000070">
    <property type="protein sequence ID" value="MCH6268871.1"/>
    <property type="molecule type" value="Genomic_DNA"/>
</dbReference>
<dbReference type="GO" id="GO:0008999">
    <property type="term" value="F:protein-N-terminal-alanine acetyltransferase activity"/>
    <property type="evidence" value="ECO:0007669"/>
    <property type="project" value="TreeGrafter"/>
</dbReference>
<dbReference type="PANTHER" id="PTHR43792:SF8">
    <property type="entry name" value="[RIBOSOMAL PROTEIN US5]-ALANINE N-ACETYLTRANSFERASE"/>
    <property type="match status" value="1"/>
</dbReference>
<sequence>MRLEGKEIYLRFLEEKDAKAMTQLTIKNRQFFQETSPKRSEHFYSYEHQLRSIRFVIQCRELETQYSFGIFLKKTNELIGDIELFDIVKDSFQSCYVGYSLDRQYNGKGYMTEAVKLVVNYAFKELGLHRIAAGVMPSNIGSIRVLEKAGFEKEGIARKNIKINGNWEDHLQMSILNEIE</sequence>
<dbReference type="PANTHER" id="PTHR43792">
    <property type="entry name" value="GNAT FAMILY, PUTATIVE (AFU_ORTHOLOGUE AFUA_3G00765)-RELATED-RELATED"/>
    <property type="match status" value="1"/>
</dbReference>
<evidence type="ECO:0000256" key="2">
    <source>
        <dbReference type="ARBA" id="ARBA00023315"/>
    </source>
</evidence>
<protein>
    <submittedName>
        <fullName evidence="5">GNAT family N-acetyltransferase</fullName>
    </submittedName>
</protein>
<dbReference type="InterPro" id="IPR016181">
    <property type="entry name" value="Acyl_CoA_acyltransferase"/>
</dbReference>
<dbReference type="EMBL" id="JAGYPE010000004">
    <property type="protein sequence ID" value="MBS4184256.1"/>
    <property type="molecule type" value="Genomic_DNA"/>
</dbReference>
<keyword evidence="1" id="KW-0808">Transferase</keyword>